<dbReference type="SUPFAM" id="SSF54060">
    <property type="entry name" value="His-Me finger endonucleases"/>
    <property type="match status" value="2"/>
</dbReference>
<protein>
    <recommendedName>
        <fullName evidence="1">HNH nuclease domain-containing protein</fullName>
    </recommendedName>
</protein>
<dbReference type="EMBL" id="MN738999">
    <property type="protein sequence ID" value="QHT34364.1"/>
    <property type="molecule type" value="Genomic_DNA"/>
</dbReference>
<dbReference type="InterPro" id="IPR044925">
    <property type="entry name" value="His-Me_finger_sf"/>
</dbReference>
<dbReference type="InterPro" id="IPR010896">
    <property type="entry name" value="NUMOD1"/>
</dbReference>
<dbReference type="Pfam" id="PF13392">
    <property type="entry name" value="HNH_3"/>
    <property type="match status" value="1"/>
</dbReference>
<dbReference type="InterPro" id="IPR003615">
    <property type="entry name" value="HNH_nuc"/>
</dbReference>
<dbReference type="SMART" id="SM00507">
    <property type="entry name" value="HNHc"/>
    <property type="match status" value="2"/>
</dbReference>
<dbReference type="InterPro" id="IPR010902">
    <property type="entry name" value="NUMOD4"/>
</dbReference>
<dbReference type="Gene3D" id="3.90.75.20">
    <property type="match status" value="2"/>
</dbReference>
<dbReference type="SMART" id="SM00497">
    <property type="entry name" value="IENR1"/>
    <property type="match status" value="3"/>
</dbReference>
<dbReference type="SUPFAM" id="SSF64496">
    <property type="entry name" value="DNA-binding domain of intron-encoded endonucleases"/>
    <property type="match status" value="1"/>
</dbReference>
<feature type="domain" description="HNH nuclease" evidence="1">
    <location>
        <begin position="307"/>
        <end position="355"/>
    </location>
</feature>
<accession>A0A6C0EYW4</accession>
<reference evidence="2" key="1">
    <citation type="journal article" date="2020" name="Nature">
        <title>Giant virus diversity and host interactions through global metagenomics.</title>
        <authorList>
            <person name="Schulz F."/>
            <person name="Roux S."/>
            <person name="Paez-Espino D."/>
            <person name="Jungbluth S."/>
            <person name="Walsh D.A."/>
            <person name="Denef V.J."/>
            <person name="McMahon K.D."/>
            <person name="Konstantinidis K.T."/>
            <person name="Eloe-Fadrosh E.A."/>
            <person name="Kyrpides N.C."/>
            <person name="Woyke T."/>
        </authorList>
    </citation>
    <scope>NUCLEOTIDE SEQUENCE</scope>
    <source>
        <strain evidence="2">GVMAG-M-3300009163-63</strain>
    </source>
</reference>
<dbReference type="InterPro" id="IPR036388">
    <property type="entry name" value="WH-like_DNA-bd_sf"/>
</dbReference>
<evidence type="ECO:0000259" key="1">
    <source>
        <dbReference type="SMART" id="SM00507"/>
    </source>
</evidence>
<organism evidence="2">
    <name type="scientific">viral metagenome</name>
    <dbReference type="NCBI Taxonomy" id="1070528"/>
    <lineage>
        <taxon>unclassified sequences</taxon>
        <taxon>metagenomes</taxon>
        <taxon>organismal metagenomes</taxon>
    </lineage>
</organism>
<dbReference type="Pfam" id="PF07463">
    <property type="entry name" value="NUMOD4"/>
    <property type="match status" value="2"/>
</dbReference>
<feature type="domain" description="HNH nuclease" evidence="1">
    <location>
        <begin position="55"/>
        <end position="103"/>
    </location>
</feature>
<dbReference type="Pfam" id="PF07453">
    <property type="entry name" value="NUMOD1"/>
    <property type="match status" value="1"/>
</dbReference>
<name>A0A6C0EYW4_9ZZZZ</name>
<dbReference type="GO" id="GO:0016788">
    <property type="term" value="F:hydrolase activity, acting on ester bonds"/>
    <property type="evidence" value="ECO:0007669"/>
    <property type="project" value="InterPro"/>
</dbReference>
<dbReference type="AlphaFoldDB" id="A0A6C0EYW4"/>
<dbReference type="Gene3D" id="1.10.10.10">
    <property type="entry name" value="Winged helix-like DNA-binding domain superfamily/Winged helix DNA-binding domain"/>
    <property type="match status" value="1"/>
</dbReference>
<proteinExistence type="predicted"/>
<evidence type="ECO:0000313" key="2">
    <source>
        <dbReference type="EMBL" id="QHT34364.1"/>
    </source>
</evidence>
<dbReference type="InterPro" id="IPR003647">
    <property type="entry name" value="Intron_nuc_1_rpt"/>
</dbReference>
<sequence length="532" mass="62469">MEEVWKNISYSSRYEVSNLSNIRHIEKKKNITVNYERLKKTNSRARIYLPTKDNKKKNYYLHRIVAQHFIENTNDLPEVNHKNGDFYDNRACNLEWISKIDNMRHAVDNNLILNKFKRRIRVFNKISNQEQFFDSITECAKFLNCGPGTISKICNNKKIKGSRSLKSVLQCDLKGNILNKFNSYHDAAEQLKISKSAIYSCCSYHKHNDNNRPKCYKVKCLKDFIFKFDEDQGKFQDLEISYADIQQNDYNYKENEIENILWKPYPELDKYLVSNTGEVKHERTNRILKGSKVSGYRFVNIHRDDGTRKNCLIHRLVAQTFLENPEKKPVVNHKDTNILNNHVSNLEWVTYKENMNTKETINNLKKGKNSKNILQINIETGDIVCKFYGATEGSQILNINPGLILSICKYYHVNKKCGVGKSMYNNKTYKKTHIFIFEEDEEKLPEILNIAKIDNGHGHSGPKRRIVTVQIDKTTNQIINTFESGYDASKKLKFKYSGINQCCNYYKYNDEDRPKCYKLKTYNGFIFKQIVE</sequence>